<keyword evidence="1" id="KW-1133">Transmembrane helix</keyword>
<accession>E3I2S8</accession>
<dbReference type="KEGG" id="rva:Rvan_3338"/>
<gene>
    <name evidence="2" type="ordered locus">Rvan_3338</name>
</gene>
<dbReference type="Proteomes" id="UP000001399">
    <property type="component" value="Chromosome"/>
</dbReference>
<dbReference type="RefSeq" id="WP_013420881.1">
    <property type="nucleotide sequence ID" value="NC_014664.1"/>
</dbReference>
<reference evidence="3" key="1">
    <citation type="journal article" date="2011" name="J. Bacteriol.">
        <title>Genome sequences of eight morphologically diverse alphaproteobacteria.</title>
        <authorList>
            <consortium name="US DOE Joint Genome Institute"/>
            <person name="Brown P.J."/>
            <person name="Kysela D.T."/>
            <person name="Buechlein A."/>
            <person name="Hemmerich C."/>
            <person name="Brun Y.V."/>
        </authorList>
    </citation>
    <scope>NUCLEOTIDE SEQUENCE [LARGE SCALE GENOMIC DNA]</scope>
    <source>
        <strain evidence="3">ATCC 17100 / ATH 3.1.1 / DSM 162 / LMG 4299</strain>
    </source>
</reference>
<evidence type="ECO:0000313" key="3">
    <source>
        <dbReference type="Proteomes" id="UP000001399"/>
    </source>
</evidence>
<keyword evidence="1" id="KW-0472">Membrane</keyword>
<dbReference type="AlphaFoldDB" id="E3I2S8"/>
<proteinExistence type="predicted"/>
<dbReference type="EMBL" id="CP002292">
    <property type="protein sequence ID" value="ADP72523.1"/>
    <property type="molecule type" value="Genomic_DNA"/>
</dbReference>
<dbReference type="STRING" id="648757.Rvan_3338"/>
<keyword evidence="3" id="KW-1185">Reference proteome</keyword>
<protein>
    <submittedName>
        <fullName evidence="2">Uncharacterized protein</fullName>
    </submittedName>
</protein>
<dbReference type="HOGENOM" id="CLU_2107141_0_0_5"/>
<feature type="transmembrane region" description="Helical" evidence="1">
    <location>
        <begin position="68"/>
        <end position="86"/>
    </location>
</feature>
<sequence>MNALLAFISSSWGTLAAVAGKLGLSVGALAFLGPLAPAVSGVAQFVGALVAAIGEILAALSKSAEGRVVLAILAATLGLLYLRYYYIEEGRTIERARIVASQKPCPAVKAERRTR</sequence>
<feature type="transmembrane region" description="Helical" evidence="1">
    <location>
        <begin position="35"/>
        <end position="61"/>
    </location>
</feature>
<keyword evidence="1" id="KW-0812">Transmembrane</keyword>
<evidence type="ECO:0000256" key="1">
    <source>
        <dbReference type="SAM" id="Phobius"/>
    </source>
</evidence>
<evidence type="ECO:0000313" key="2">
    <source>
        <dbReference type="EMBL" id="ADP72523.1"/>
    </source>
</evidence>
<organism evidence="2 3">
    <name type="scientific">Rhodomicrobium vannielii (strain ATCC 17100 / DSM 162 / LMG 4299 / NCIMB 10020 / ATH 3.1.1)</name>
    <dbReference type="NCBI Taxonomy" id="648757"/>
    <lineage>
        <taxon>Bacteria</taxon>
        <taxon>Pseudomonadati</taxon>
        <taxon>Pseudomonadota</taxon>
        <taxon>Alphaproteobacteria</taxon>
        <taxon>Hyphomicrobiales</taxon>
        <taxon>Hyphomicrobiaceae</taxon>
        <taxon>Rhodomicrobium</taxon>
    </lineage>
</organism>
<name>E3I2S8_RHOVT</name>
<dbReference type="OrthoDB" id="9841456at2"/>